<feature type="domain" description="KOW" evidence="2">
    <location>
        <begin position="151"/>
        <end position="178"/>
    </location>
</feature>
<dbReference type="AlphaFoldDB" id="A0AAD7MJ74"/>
<evidence type="ECO:0000256" key="1">
    <source>
        <dbReference type="SAM" id="MobiDB-lite"/>
    </source>
</evidence>
<feature type="domain" description="KOW" evidence="2">
    <location>
        <begin position="96"/>
        <end position="123"/>
    </location>
</feature>
<dbReference type="Proteomes" id="UP001215598">
    <property type="component" value="Unassembled WGS sequence"/>
</dbReference>
<comment type="caution">
    <text evidence="3">The sequence shown here is derived from an EMBL/GenBank/DDBJ whole genome shotgun (WGS) entry which is preliminary data.</text>
</comment>
<proteinExistence type="predicted"/>
<sequence>MLRSAVHPGPTMAVGVSSRVVVKSADSAHHDKSGFVLAEEEQKGEVRVRVAVRGQAVRTWHPRLYEMLTNGSTAEVEEIVVPRWTLKRHLLSVCDELRPLDRVRVLGGLSAGLVGRVRAVDRSENDPEVTMWVVDGGEREIKVTMSEVRREFMRGDLVQVVAGPSMGKRGIIVGRAEAGALEIYTGVTAEATPSDVSTAERGTQAQTRRTQVLRGDLSNADLESVKEGKASASEIEELLKTTSGTVAEGELAMAEIEDIALKAMVRVLQDHVGFEQGEQRVGGWTLPASTSSESRAEAMCAADKRRQEKEKKAMMGGKLFRGIQVTIVWPHAMKGRKGTILDNHWAKGAGGVMTLVLAVRIEATNKLVQVPEEQLRHRWTYLRLQEAAYVTPWAGPLQLGFPDDEEEWEKRRTPEWEPPPTTPEWEGGRTPMPDEWRVSGGEVATATTVTNAVAAAVAAAAAARAARAAAPIGEDEGRWLCIPGLAGKRVDVRVRLKTAGSRVTDRQISTAGQLGFIELRDCPTGKCTEQDDAGVSRAAGNGKADRAAMADAVDVSIAKVQGRVVIIGPDVDGKREHAGDYAETWPNTPDMGNTVWVRFERVEGAKVEWRKYPVESLCRALNEDGAFTHKSRF</sequence>
<dbReference type="SMART" id="SM00739">
    <property type="entry name" value="KOW"/>
    <property type="match status" value="2"/>
</dbReference>
<protein>
    <recommendedName>
        <fullName evidence="2">KOW domain-containing protein</fullName>
    </recommendedName>
</protein>
<gene>
    <name evidence="3" type="ORF">B0H16DRAFT_1794024</name>
</gene>
<evidence type="ECO:0000313" key="4">
    <source>
        <dbReference type="Proteomes" id="UP001215598"/>
    </source>
</evidence>
<reference evidence="3" key="1">
    <citation type="submission" date="2023-03" db="EMBL/GenBank/DDBJ databases">
        <title>Massive genome expansion in bonnet fungi (Mycena s.s.) driven by repeated elements and novel gene families across ecological guilds.</title>
        <authorList>
            <consortium name="Lawrence Berkeley National Laboratory"/>
            <person name="Harder C.B."/>
            <person name="Miyauchi S."/>
            <person name="Viragh M."/>
            <person name="Kuo A."/>
            <person name="Thoen E."/>
            <person name="Andreopoulos B."/>
            <person name="Lu D."/>
            <person name="Skrede I."/>
            <person name="Drula E."/>
            <person name="Henrissat B."/>
            <person name="Morin E."/>
            <person name="Kohler A."/>
            <person name="Barry K."/>
            <person name="LaButti K."/>
            <person name="Morin E."/>
            <person name="Salamov A."/>
            <person name="Lipzen A."/>
            <person name="Mereny Z."/>
            <person name="Hegedus B."/>
            <person name="Baldrian P."/>
            <person name="Stursova M."/>
            <person name="Weitz H."/>
            <person name="Taylor A."/>
            <person name="Grigoriev I.V."/>
            <person name="Nagy L.G."/>
            <person name="Martin F."/>
            <person name="Kauserud H."/>
        </authorList>
    </citation>
    <scope>NUCLEOTIDE SEQUENCE</scope>
    <source>
        <strain evidence="3">CBHHK182m</strain>
    </source>
</reference>
<name>A0AAD7MJ74_9AGAR</name>
<dbReference type="EMBL" id="JARKIB010000245">
    <property type="protein sequence ID" value="KAJ7720055.1"/>
    <property type="molecule type" value="Genomic_DNA"/>
</dbReference>
<feature type="region of interest" description="Disordered" evidence="1">
    <location>
        <begin position="409"/>
        <end position="431"/>
    </location>
</feature>
<dbReference type="InterPro" id="IPR005824">
    <property type="entry name" value="KOW"/>
</dbReference>
<evidence type="ECO:0000259" key="2">
    <source>
        <dbReference type="SMART" id="SM00739"/>
    </source>
</evidence>
<organism evidence="3 4">
    <name type="scientific">Mycena metata</name>
    <dbReference type="NCBI Taxonomy" id="1033252"/>
    <lineage>
        <taxon>Eukaryota</taxon>
        <taxon>Fungi</taxon>
        <taxon>Dikarya</taxon>
        <taxon>Basidiomycota</taxon>
        <taxon>Agaricomycotina</taxon>
        <taxon>Agaricomycetes</taxon>
        <taxon>Agaricomycetidae</taxon>
        <taxon>Agaricales</taxon>
        <taxon>Marasmiineae</taxon>
        <taxon>Mycenaceae</taxon>
        <taxon>Mycena</taxon>
    </lineage>
</organism>
<evidence type="ECO:0000313" key="3">
    <source>
        <dbReference type="EMBL" id="KAJ7720055.1"/>
    </source>
</evidence>
<accession>A0AAD7MJ74</accession>
<keyword evidence="4" id="KW-1185">Reference proteome</keyword>